<dbReference type="InterPro" id="IPR045851">
    <property type="entry name" value="AMP-bd_C_sf"/>
</dbReference>
<evidence type="ECO:0000256" key="3">
    <source>
        <dbReference type="ARBA" id="ARBA00022832"/>
    </source>
</evidence>
<keyword evidence="4" id="KW-0443">Lipid metabolism</keyword>
<accession>A0A8J3CGB4</accession>
<sequence length="587" mass="63130">MVFPDTATSSTAATPEPLTTSIAGHATSDTVAFTFIDYTTNRDGVAHSYTWRQLDRRARAVAARLSQVTTRGQRVAVLAPQDLDYVVAFLGALYAGTVAVPLFAPEVSTHGDRLVGALADCDPEVWLTSEQALDTVRQLADGQPVPRPKQIIAVDSVDPALGRDFEPVSVSLDEPAYLQYTSGSTRRPAGAVITHRAVAANVAQARHAYGVDETTTFAGWIPFFHDMGLVLLLALPLAVGAHSVFTTPFAFLRRPMRWLRQLSDYPNVATAAPNFAYEYAAAKVKPEERSTLDLSNVRVACNGSEPVRAGAIEGFLAAFGPHGFAAQAHRPSFGLAEATVFVSTTPAGPPRITSFDREGLGVRRADPVADTARGAVRLVSAGVPVGQHVLIVDPDTGAIRPDNTVGEVWIHGPNVADGYWQQPERSAETFDGRLADGPADLPARGWLRTGDLGVYHDGELYITGRMKDLIIVDGKNHYPHDIEATTQEAHPAIRRDHVAAFAVAEGDAEAVVVVAEHSRHAEPDQLDPAEVARAVRLAVGEHHDLALHDFVLTRPGEVLRTSSGKIARAATRKRYLSGAYRDEEGAR</sequence>
<dbReference type="FunFam" id="3.40.50.12780:FF:000013">
    <property type="entry name" value="Long-chain-fatty-acid--AMP ligase FadD32"/>
    <property type="match status" value="1"/>
</dbReference>
<keyword evidence="6" id="KW-1133">Transmembrane helix</keyword>
<evidence type="ECO:0000256" key="5">
    <source>
        <dbReference type="SAM" id="MobiDB-lite"/>
    </source>
</evidence>
<evidence type="ECO:0000256" key="6">
    <source>
        <dbReference type="SAM" id="Phobius"/>
    </source>
</evidence>
<evidence type="ECO:0000313" key="9">
    <source>
        <dbReference type="EMBL" id="GGM56690.1"/>
    </source>
</evidence>
<keyword evidence="6" id="KW-0472">Membrane</keyword>
<keyword evidence="10" id="KW-1185">Reference proteome</keyword>
<proteinExistence type="inferred from homology"/>
<dbReference type="GO" id="GO:0006633">
    <property type="term" value="P:fatty acid biosynthetic process"/>
    <property type="evidence" value="ECO:0007669"/>
    <property type="project" value="TreeGrafter"/>
</dbReference>
<dbReference type="InterPro" id="IPR000873">
    <property type="entry name" value="AMP-dep_synth/lig_dom"/>
</dbReference>
<dbReference type="GO" id="GO:0016874">
    <property type="term" value="F:ligase activity"/>
    <property type="evidence" value="ECO:0007669"/>
    <property type="project" value="UniProtKB-KW"/>
</dbReference>
<comment type="similarity">
    <text evidence="1">Belongs to the ATP-dependent AMP-binding enzyme family.</text>
</comment>
<dbReference type="InterPro" id="IPR025110">
    <property type="entry name" value="AMP-bd_C"/>
</dbReference>
<dbReference type="PANTHER" id="PTHR22754">
    <property type="entry name" value="DISCO-INTERACTING PROTEIN 2 DIP2 -RELATED"/>
    <property type="match status" value="1"/>
</dbReference>
<dbReference type="SUPFAM" id="SSF56801">
    <property type="entry name" value="Acetyl-CoA synthetase-like"/>
    <property type="match status" value="1"/>
</dbReference>
<keyword evidence="6" id="KW-0812">Transmembrane</keyword>
<dbReference type="Gene3D" id="3.40.50.12780">
    <property type="entry name" value="N-terminal domain of ligase-like"/>
    <property type="match status" value="1"/>
</dbReference>
<evidence type="ECO:0000259" key="8">
    <source>
        <dbReference type="Pfam" id="PF23024"/>
    </source>
</evidence>
<dbReference type="GO" id="GO:0005886">
    <property type="term" value="C:plasma membrane"/>
    <property type="evidence" value="ECO:0007669"/>
    <property type="project" value="TreeGrafter"/>
</dbReference>
<dbReference type="Proteomes" id="UP000637578">
    <property type="component" value="Unassembled WGS sequence"/>
</dbReference>
<dbReference type="PANTHER" id="PTHR22754:SF32">
    <property type="entry name" value="DISCO-INTERACTING PROTEIN 2"/>
    <property type="match status" value="1"/>
</dbReference>
<evidence type="ECO:0000256" key="4">
    <source>
        <dbReference type="ARBA" id="ARBA00023098"/>
    </source>
</evidence>
<dbReference type="Pfam" id="PF23024">
    <property type="entry name" value="AMP-dom_DIP2-like"/>
    <property type="match status" value="1"/>
</dbReference>
<reference evidence="9" key="1">
    <citation type="journal article" date="2014" name="Int. J. Syst. Evol. Microbiol.">
        <title>Complete genome sequence of Corynebacterium casei LMG S-19264T (=DSM 44701T), isolated from a smear-ripened cheese.</title>
        <authorList>
            <consortium name="US DOE Joint Genome Institute (JGI-PGF)"/>
            <person name="Walter F."/>
            <person name="Albersmeier A."/>
            <person name="Kalinowski J."/>
            <person name="Ruckert C."/>
        </authorList>
    </citation>
    <scope>NUCLEOTIDE SEQUENCE</scope>
    <source>
        <strain evidence="9">CGMCC 4.5737</strain>
    </source>
</reference>
<gene>
    <name evidence="9" type="ORF">GCM10012275_29790</name>
</gene>
<evidence type="ECO:0000313" key="10">
    <source>
        <dbReference type="Proteomes" id="UP000637578"/>
    </source>
</evidence>
<keyword evidence="2" id="KW-0436">Ligase</keyword>
<feature type="transmembrane region" description="Helical" evidence="6">
    <location>
        <begin position="229"/>
        <end position="252"/>
    </location>
</feature>
<comment type="caution">
    <text evidence="9">The sequence shown here is derived from an EMBL/GenBank/DDBJ whole genome shotgun (WGS) entry which is preliminary data.</text>
</comment>
<feature type="domain" description="AMP-binding enzyme C-terminal" evidence="8">
    <location>
        <begin position="468"/>
        <end position="581"/>
    </location>
</feature>
<evidence type="ECO:0000256" key="1">
    <source>
        <dbReference type="ARBA" id="ARBA00006432"/>
    </source>
</evidence>
<evidence type="ECO:0000259" key="7">
    <source>
        <dbReference type="Pfam" id="PF00501"/>
    </source>
</evidence>
<dbReference type="Gene3D" id="3.30.300.30">
    <property type="match status" value="1"/>
</dbReference>
<protein>
    <submittedName>
        <fullName evidence="9">Acyl-CoA synthetase</fullName>
    </submittedName>
</protein>
<dbReference type="EMBL" id="BMMK01000012">
    <property type="protein sequence ID" value="GGM56690.1"/>
    <property type="molecule type" value="Genomic_DNA"/>
</dbReference>
<evidence type="ECO:0000256" key="2">
    <source>
        <dbReference type="ARBA" id="ARBA00022598"/>
    </source>
</evidence>
<dbReference type="CDD" id="cd05931">
    <property type="entry name" value="FAAL"/>
    <property type="match status" value="1"/>
</dbReference>
<reference evidence="9" key="2">
    <citation type="submission" date="2020-09" db="EMBL/GenBank/DDBJ databases">
        <authorList>
            <person name="Sun Q."/>
            <person name="Zhou Y."/>
        </authorList>
    </citation>
    <scope>NUCLEOTIDE SEQUENCE</scope>
    <source>
        <strain evidence="9">CGMCC 4.5737</strain>
    </source>
</reference>
<dbReference type="InterPro" id="IPR042099">
    <property type="entry name" value="ANL_N_sf"/>
</dbReference>
<dbReference type="GO" id="GO:0071766">
    <property type="term" value="P:Actinobacterium-type cell wall biogenesis"/>
    <property type="evidence" value="ECO:0007669"/>
    <property type="project" value="UniProtKB-ARBA"/>
</dbReference>
<organism evidence="9 10">
    <name type="scientific">Longimycelium tulufanense</name>
    <dbReference type="NCBI Taxonomy" id="907463"/>
    <lineage>
        <taxon>Bacteria</taxon>
        <taxon>Bacillati</taxon>
        <taxon>Actinomycetota</taxon>
        <taxon>Actinomycetes</taxon>
        <taxon>Pseudonocardiales</taxon>
        <taxon>Pseudonocardiaceae</taxon>
        <taxon>Longimycelium</taxon>
    </lineage>
</organism>
<dbReference type="AlphaFoldDB" id="A0A8J3CGB4"/>
<dbReference type="RefSeq" id="WP_189058038.1">
    <property type="nucleotide sequence ID" value="NZ_BMMK01000012.1"/>
</dbReference>
<dbReference type="Pfam" id="PF00501">
    <property type="entry name" value="AMP-binding"/>
    <property type="match status" value="1"/>
</dbReference>
<keyword evidence="3" id="KW-0276">Fatty acid metabolism</keyword>
<dbReference type="InterPro" id="IPR040097">
    <property type="entry name" value="FAAL/FAAC"/>
</dbReference>
<dbReference type="GO" id="GO:0070566">
    <property type="term" value="F:adenylyltransferase activity"/>
    <property type="evidence" value="ECO:0007669"/>
    <property type="project" value="TreeGrafter"/>
</dbReference>
<name>A0A8J3CGB4_9PSEU</name>
<feature type="transmembrane region" description="Helical" evidence="6">
    <location>
        <begin position="83"/>
        <end position="104"/>
    </location>
</feature>
<feature type="domain" description="AMP-dependent synthetase/ligase" evidence="7">
    <location>
        <begin position="28"/>
        <end position="420"/>
    </location>
</feature>
<feature type="region of interest" description="Disordered" evidence="5">
    <location>
        <begin position="1"/>
        <end position="21"/>
    </location>
</feature>